<accession>A0AAV7WCT2</accession>
<protein>
    <submittedName>
        <fullName evidence="1">Uncharacterized protein</fullName>
    </submittedName>
</protein>
<sequence length="128" mass="13706">MQPSSAPFFLEAVLIRRYVNTILQNPSRTTAIHRSCTHPAAICAQSSVSRSHSRVKNGYISSRSWPDNAGPTQACTRCGTATTKVLSCFTFCRRDPGVTPASAPTLIVPHRVSLAGFSCSPDSPCPPS</sequence>
<comment type="caution">
    <text evidence="1">The sequence shown here is derived from an EMBL/GenBank/DDBJ whole genome shotgun (WGS) entry which is preliminary data.</text>
</comment>
<name>A0AAV7WCT2_PLEWA</name>
<proteinExistence type="predicted"/>
<dbReference type="Proteomes" id="UP001066276">
    <property type="component" value="Chromosome 1_2"/>
</dbReference>
<dbReference type="AlphaFoldDB" id="A0AAV7WCT2"/>
<organism evidence="1 2">
    <name type="scientific">Pleurodeles waltl</name>
    <name type="common">Iberian ribbed newt</name>
    <dbReference type="NCBI Taxonomy" id="8319"/>
    <lineage>
        <taxon>Eukaryota</taxon>
        <taxon>Metazoa</taxon>
        <taxon>Chordata</taxon>
        <taxon>Craniata</taxon>
        <taxon>Vertebrata</taxon>
        <taxon>Euteleostomi</taxon>
        <taxon>Amphibia</taxon>
        <taxon>Batrachia</taxon>
        <taxon>Caudata</taxon>
        <taxon>Salamandroidea</taxon>
        <taxon>Salamandridae</taxon>
        <taxon>Pleurodelinae</taxon>
        <taxon>Pleurodeles</taxon>
    </lineage>
</organism>
<gene>
    <name evidence="1" type="ORF">NDU88_006163</name>
</gene>
<dbReference type="EMBL" id="JANPWB010000002">
    <property type="protein sequence ID" value="KAJ1210801.1"/>
    <property type="molecule type" value="Genomic_DNA"/>
</dbReference>
<evidence type="ECO:0000313" key="1">
    <source>
        <dbReference type="EMBL" id="KAJ1210801.1"/>
    </source>
</evidence>
<evidence type="ECO:0000313" key="2">
    <source>
        <dbReference type="Proteomes" id="UP001066276"/>
    </source>
</evidence>
<reference evidence="1" key="1">
    <citation type="journal article" date="2022" name="bioRxiv">
        <title>Sequencing and chromosome-scale assembly of the giantPleurodeles waltlgenome.</title>
        <authorList>
            <person name="Brown T."/>
            <person name="Elewa A."/>
            <person name="Iarovenko S."/>
            <person name="Subramanian E."/>
            <person name="Araus A.J."/>
            <person name="Petzold A."/>
            <person name="Susuki M."/>
            <person name="Suzuki K.-i.T."/>
            <person name="Hayashi T."/>
            <person name="Toyoda A."/>
            <person name="Oliveira C."/>
            <person name="Osipova E."/>
            <person name="Leigh N.D."/>
            <person name="Simon A."/>
            <person name="Yun M.H."/>
        </authorList>
    </citation>
    <scope>NUCLEOTIDE SEQUENCE</scope>
    <source>
        <strain evidence="1">20211129_DDA</strain>
        <tissue evidence="1">Liver</tissue>
    </source>
</reference>
<keyword evidence="2" id="KW-1185">Reference proteome</keyword>